<name>A0A060UYB3_9PROT</name>
<reference evidence="1" key="1">
    <citation type="submission" date="2014-03" db="EMBL/GenBank/DDBJ databases">
        <authorList>
            <person name="Genoscope - CEA"/>
        </authorList>
    </citation>
    <scope>NUCLEOTIDE SEQUENCE [LARGE SCALE GENOMIC DNA]</scope>
    <source>
        <strain evidence="1">CF27</strain>
    </source>
</reference>
<accession>A0A060UYB3</accession>
<sequence length="110" mass="12407">MMRCPGNPTCCSERLRIIHGVASTKIIGIENLFSYRIGRPIEPRRILINRHVVLVCYMDSGDGPGANIRAPPGAGRSFEGFPYFELRVFQFFSWGDSSNRNKELEQSCVV</sequence>
<gene>
    <name evidence="1" type="ORF">AFERRI_580036</name>
</gene>
<comment type="caution">
    <text evidence="1">The sequence shown here is derived from an EMBL/GenBank/DDBJ whole genome shotgun (WGS) entry which is preliminary data.</text>
</comment>
<dbReference type="EMBL" id="CCCS020000054">
    <property type="protein sequence ID" value="CDQ11703.1"/>
    <property type="molecule type" value="Genomic_DNA"/>
</dbReference>
<reference evidence="1" key="2">
    <citation type="submission" date="2014-07" db="EMBL/GenBank/DDBJ databases">
        <title>Initial genome analysis of the psychrotolerant acidophile Acidithiobacillus ferrivorans CF27: insights into iron and sulfur oxidation pathways and into biofilm formation.</title>
        <authorList>
            <person name="Talla E."/>
            <person name="Hedrich S."/>
            <person name="Mangenot S."/>
            <person name="Ji B."/>
            <person name="Johnson D.B."/>
            <person name="Barbe V."/>
            <person name="Bonnefoy V."/>
        </authorList>
    </citation>
    <scope>NUCLEOTIDE SEQUENCE [LARGE SCALE GENOMIC DNA]</scope>
    <source>
        <strain evidence="1">CF27</strain>
    </source>
</reference>
<proteinExistence type="predicted"/>
<evidence type="ECO:0000313" key="1">
    <source>
        <dbReference type="EMBL" id="CDQ11703.1"/>
    </source>
</evidence>
<protein>
    <submittedName>
        <fullName evidence="1">Uncharacterized protein</fullName>
    </submittedName>
</protein>
<dbReference type="AlphaFoldDB" id="A0A060UYB3"/>
<organism evidence="1">
    <name type="scientific">Acidithiobacillus ferrivorans</name>
    <dbReference type="NCBI Taxonomy" id="160808"/>
    <lineage>
        <taxon>Bacteria</taxon>
        <taxon>Pseudomonadati</taxon>
        <taxon>Pseudomonadota</taxon>
        <taxon>Acidithiobacillia</taxon>
        <taxon>Acidithiobacillales</taxon>
        <taxon>Acidithiobacillaceae</taxon>
        <taxon>Acidithiobacillus</taxon>
    </lineage>
</organism>